<feature type="compositionally biased region" description="Basic and acidic residues" evidence="1">
    <location>
        <begin position="99"/>
        <end position="132"/>
    </location>
</feature>
<proteinExistence type="predicted"/>
<gene>
    <name evidence="2" type="ORF">OCTVUL_1B010657</name>
</gene>
<dbReference type="AlphaFoldDB" id="A0AA36AM84"/>
<feature type="compositionally biased region" description="Basic residues" evidence="1">
    <location>
        <begin position="186"/>
        <end position="205"/>
    </location>
</feature>
<feature type="region of interest" description="Disordered" evidence="1">
    <location>
        <begin position="177"/>
        <end position="216"/>
    </location>
</feature>
<feature type="region of interest" description="Disordered" evidence="1">
    <location>
        <begin position="46"/>
        <end position="153"/>
    </location>
</feature>
<evidence type="ECO:0000256" key="1">
    <source>
        <dbReference type="SAM" id="MobiDB-lite"/>
    </source>
</evidence>
<dbReference type="EMBL" id="OX597815">
    <property type="protein sequence ID" value="CAI9718599.1"/>
    <property type="molecule type" value="Genomic_DNA"/>
</dbReference>
<sequence>MADSLESFGFRRTMAQIERKKTKLLRSYNLILPHIEILNKIVQVEEKENENEREESKNKDNTDPEKDQNRVEKRQVKGDNYEPKKSVEAGQGSPKSKMRTYEEEKDNNSKLKQKVAQDRTKILERPQGEKGCRPQVDTHGQQHRTCGGKVSKKKNKPICKNKYLLVWRYGDGLQICSSQPQARNPHPNHPKARQNRSPQHKKRKTHDTITTAMEVC</sequence>
<name>A0AA36AM84_OCTVU</name>
<keyword evidence="3" id="KW-1185">Reference proteome</keyword>
<dbReference type="Proteomes" id="UP001162480">
    <property type="component" value="Chromosome 2"/>
</dbReference>
<accession>A0AA36AM84</accession>
<organism evidence="2 3">
    <name type="scientific">Octopus vulgaris</name>
    <name type="common">Common octopus</name>
    <dbReference type="NCBI Taxonomy" id="6645"/>
    <lineage>
        <taxon>Eukaryota</taxon>
        <taxon>Metazoa</taxon>
        <taxon>Spiralia</taxon>
        <taxon>Lophotrochozoa</taxon>
        <taxon>Mollusca</taxon>
        <taxon>Cephalopoda</taxon>
        <taxon>Coleoidea</taxon>
        <taxon>Octopodiformes</taxon>
        <taxon>Octopoda</taxon>
        <taxon>Incirrata</taxon>
        <taxon>Octopodidae</taxon>
        <taxon>Octopus</taxon>
    </lineage>
</organism>
<protein>
    <submittedName>
        <fullName evidence="2">Uncharacterized protein</fullName>
    </submittedName>
</protein>
<reference evidence="2" key="1">
    <citation type="submission" date="2023-08" db="EMBL/GenBank/DDBJ databases">
        <authorList>
            <person name="Alioto T."/>
            <person name="Alioto T."/>
            <person name="Gomez Garrido J."/>
        </authorList>
    </citation>
    <scope>NUCLEOTIDE SEQUENCE</scope>
</reference>
<feature type="compositionally biased region" description="Basic and acidic residues" evidence="1">
    <location>
        <begin position="54"/>
        <end position="87"/>
    </location>
</feature>
<evidence type="ECO:0000313" key="2">
    <source>
        <dbReference type="EMBL" id="CAI9718599.1"/>
    </source>
</evidence>
<evidence type="ECO:0000313" key="3">
    <source>
        <dbReference type="Proteomes" id="UP001162480"/>
    </source>
</evidence>